<dbReference type="InterPro" id="IPR043128">
    <property type="entry name" value="Rev_trsase/Diguanyl_cyclase"/>
</dbReference>
<keyword evidence="4" id="KW-0540">Nuclease</keyword>
<evidence type="ECO:0000256" key="1">
    <source>
        <dbReference type="SAM" id="Coils"/>
    </source>
</evidence>
<dbReference type="InterPro" id="IPR043502">
    <property type="entry name" value="DNA/RNA_pol_sf"/>
</dbReference>
<reference evidence="4 5" key="1">
    <citation type="journal article" date="2021" name="Elife">
        <title>Chloroplast acquisition without the gene transfer in kleptoplastic sea slugs, Plakobranchus ocellatus.</title>
        <authorList>
            <person name="Maeda T."/>
            <person name="Takahashi S."/>
            <person name="Yoshida T."/>
            <person name="Shimamura S."/>
            <person name="Takaki Y."/>
            <person name="Nagai Y."/>
            <person name="Toyoda A."/>
            <person name="Suzuki Y."/>
            <person name="Arimoto A."/>
            <person name="Ishii H."/>
            <person name="Satoh N."/>
            <person name="Nishiyama T."/>
            <person name="Hasebe M."/>
            <person name="Maruyama T."/>
            <person name="Minagawa J."/>
            <person name="Obokata J."/>
            <person name="Shigenobu S."/>
        </authorList>
    </citation>
    <scope>NUCLEOTIDE SEQUENCE [LARGE SCALE GENOMIC DNA]</scope>
</reference>
<dbReference type="SUPFAM" id="SSF56672">
    <property type="entry name" value="DNA/RNA polymerases"/>
    <property type="match status" value="1"/>
</dbReference>
<comment type="caution">
    <text evidence="4">The sequence shown here is derived from an EMBL/GenBank/DDBJ whole genome shotgun (WGS) entry which is preliminary data.</text>
</comment>
<gene>
    <name evidence="4" type="ORF">PoB_006476100</name>
</gene>
<dbReference type="InterPro" id="IPR000477">
    <property type="entry name" value="RT_dom"/>
</dbReference>
<dbReference type="Pfam" id="PF00078">
    <property type="entry name" value="RVT_1"/>
    <property type="match status" value="1"/>
</dbReference>
<evidence type="ECO:0000313" key="4">
    <source>
        <dbReference type="EMBL" id="GFO38256.1"/>
    </source>
</evidence>
<evidence type="ECO:0000259" key="3">
    <source>
        <dbReference type="PROSITE" id="PS50878"/>
    </source>
</evidence>
<dbReference type="GO" id="GO:0004519">
    <property type="term" value="F:endonuclease activity"/>
    <property type="evidence" value="ECO:0007669"/>
    <property type="project" value="UniProtKB-KW"/>
</dbReference>
<dbReference type="PANTHER" id="PTHR47027">
    <property type="entry name" value="REVERSE TRANSCRIPTASE DOMAIN-CONTAINING PROTEIN"/>
    <property type="match status" value="1"/>
</dbReference>
<dbReference type="Gene3D" id="3.30.70.270">
    <property type="match status" value="1"/>
</dbReference>
<feature type="region of interest" description="Disordered" evidence="2">
    <location>
        <begin position="59"/>
        <end position="78"/>
    </location>
</feature>
<keyword evidence="4" id="KW-0378">Hydrolase</keyword>
<dbReference type="AlphaFoldDB" id="A0AAV4D2D7"/>
<feature type="coiled-coil region" evidence="1">
    <location>
        <begin position="24"/>
        <end position="51"/>
    </location>
</feature>
<dbReference type="PANTHER" id="PTHR47027:SF8">
    <property type="entry name" value="RIBONUCLEASE H"/>
    <property type="match status" value="1"/>
</dbReference>
<proteinExistence type="predicted"/>
<name>A0AAV4D2D7_9GAST</name>
<dbReference type="Proteomes" id="UP000735302">
    <property type="component" value="Unassembled WGS sequence"/>
</dbReference>
<evidence type="ECO:0000313" key="5">
    <source>
        <dbReference type="Proteomes" id="UP000735302"/>
    </source>
</evidence>
<accession>A0AAV4D2D7</accession>
<keyword evidence="4" id="KW-0255">Endonuclease</keyword>
<dbReference type="PROSITE" id="PS50878">
    <property type="entry name" value="RT_POL"/>
    <property type="match status" value="1"/>
</dbReference>
<evidence type="ECO:0000256" key="2">
    <source>
        <dbReference type="SAM" id="MobiDB-lite"/>
    </source>
</evidence>
<dbReference type="CDD" id="cd01650">
    <property type="entry name" value="RT_nLTR_like"/>
    <property type="match status" value="1"/>
</dbReference>
<protein>
    <submittedName>
        <fullName evidence="4">Endonuclease-reverse transcriptase</fullName>
    </submittedName>
</protein>
<sequence>MDTDLYEKLSTMAEKLRIPETERFKWVKEEIERAERKEKEEKDRDERAAERAMKIELKKLEQKSDNGSTGSKSILGSRPKIPPFNIKEDEIDLFLERFEKQAQFLQWEKSSQIIERSLEINKDLYVCFIDYTKAFDRVRHEEIITILQQLNIDGKDLRIIKNIYWEQKAAVRVEEETSNYQNIKRGVRQGCVLSPDLFSLYSEMIMRQIEDMEGLKIGGHNINNIRYADDTVLTADSEEKLQELLNKVVEESKNKGLELNSKKTESMIITRKTSIPKCEIKIEENTIKQANSFKYLGTQITSDGRNHQEIKSRIAQAKASFQQMKSIMTNIKISIAVRKRLLETFIESVLLYGCETWTIDERMKSSLEATEMWFLRRMMKIPWTAKKTNEEVLTEAQTTRQLMNKIRKRQAKFVGHVIRRNQLEHLVTTGKFDGKRGRGRPREKMLDSLADWMNIEKPSEMIRKMSCRDGWRSMIAHASRHGT</sequence>
<keyword evidence="5" id="KW-1185">Reference proteome</keyword>
<dbReference type="EMBL" id="BLXT01007309">
    <property type="protein sequence ID" value="GFO38256.1"/>
    <property type="molecule type" value="Genomic_DNA"/>
</dbReference>
<feature type="compositionally biased region" description="Polar residues" evidence="2">
    <location>
        <begin position="65"/>
        <end position="74"/>
    </location>
</feature>
<feature type="domain" description="Reverse transcriptase" evidence="3">
    <location>
        <begin position="1"/>
        <end position="300"/>
    </location>
</feature>
<keyword evidence="1" id="KW-0175">Coiled coil</keyword>
<organism evidence="4 5">
    <name type="scientific">Plakobranchus ocellatus</name>
    <dbReference type="NCBI Taxonomy" id="259542"/>
    <lineage>
        <taxon>Eukaryota</taxon>
        <taxon>Metazoa</taxon>
        <taxon>Spiralia</taxon>
        <taxon>Lophotrochozoa</taxon>
        <taxon>Mollusca</taxon>
        <taxon>Gastropoda</taxon>
        <taxon>Heterobranchia</taxon>
        <taxon>Euthyneura</taxon>
        <taxon>Panpulmonata</taxon>
        <taxon>Sacoglossa</taxon>
        <taxon>Placobranchoidea</taxon>
        <taxon>Plakobranchidae</taxon>
        <taxon>Plakobranchus</taxon>
    </lineage>
</organism>